<dbReference type="InParanoid" id="A0A7L4YM65"/>
<organism evidence="1 2">
    <name type="scientific">Epidermidibacterium keratini</name>
    <dbReference type="NCBI Taxonomy" id="1891644"/>
    <lineage>
        <taxon>Bacteria</taxon>
        <taxon>Bacillati</taxon>
        <taxon>Actinomycetota</taxon>
        <taxon>Actinomycetes</taxon>
        <taxon>Sporichthyales</taxon>
        <taxon>Sporichthyaceae</taxon>
        <taxon>Epidermidibacterium</taxon>
    </lineage>
</organism>
<protein>
    <submittedName>
        <fullName evidence="1">Uncharacterized protein</fullName>
    </submittedName>
</protein>
<proteinExistence type="predicted"/>
<gene>
    <name evidence="1" type="ORF">EK0264_08815</name>
</gene>
<dbReference type="OrthoDB" id="3380004at2"/>
<dbReference type="RefSeq" id="WP_159544788.1">
    <property type="nucleotide sequence ID" value="NZ_CP047156.1"/>
</dbReference>
<dbReference type="EMBL" id="CP047156">
    <property type="protein sequence ID" value="QHC00371.1"/>
    <property type="molecule type" value="Genomic_DNA"/>
</dbReference>
<evidence type="ECO:0000313" key="2">
    <source>
        <dbReference type="Proteomes" id="UP000463857"/>
    </source>
</evidence>
<reference evidence="1 2" key="1">
    <citation type="journal article" date="2018" name="Int. J. Syst. Evol. Microbiol.">
        <title>Epidermidibacterium keratini gen. nov., sp. nov., a member of the family Sporichthyaceae, isolated from keratin epidermis.</title>
        <authorList>
            <person name="Lee D.G."/>
            <person name="Trujillo M.E."/>
            <person name="Kang S."/>
            <person name="Nam J.J."/>
            <person name="Kim Y.J."/>
        </authorList>
    </citation>
    <scope>NUCLEOTIDE SEQUENCE [LARGE SCALE GENOMIC DNA]</scope>
    <source>
        <strain evidence="1 2">EPI-7</strain>
    </source>
</reference>
<dbReference type="Proteomes" id="UP000463857">
    <property type="component" value="Chromosome"/>
</dbReference>
<evidence type="ECO:0000313" key="1">
    <source>
        <dbReference type="EMBL" id="QHC00371.1"/>
    </source>
</evidence>
<sequence length="134" mass="15061">MTVISIEPTPPITVDDSGDVSVYPDVESACARIEVFDLPELWIVDSRGRRLRAEVEGYDVIGLAIEADLPPMPGELAARLRAFIERAGPARLGLSDVAETRTEELLAAMLRPPDRSFPRLPARRWWRGRFARHR</sequence>
<accession>A0A7L4YM65</accession>
<keyword evidence="2" id="KW-1185">Reference proteome</keyword>
<name>A0A7L4YM65_9ACTN</name>
<dbReference type="AlphaFoldDB" id="A0A7L4YM65"/>
<dbReference type="KEGG" id="eke:EK0264_08815"/>